<evidence type="ECO:0000256" key="7">
    <source>
        <dbReference type="HAMAP-Rule" id="MF_01032"/>
    </source>
</evidence>
<dbReference type="EMBL" id="VUKA01000007">
    <property type="protein sequence ID" value="KAA2212541.1"/>
    <property type="molecule type" value="Genomic_DNA"/>
</dbReference>
<evidence type="ECO:0000256" key="6">
    <source>
        <dbReference type="ARBA" id="ARBA00023239"/>
    </source>
</evidence>
<dbReference type="CDD" id="cd01577">
    <property type="entry name" value="IPMI_Swivel"/>
    <property type="match status" value="1"/>
</dbReference>
<organism evidence="9 10">
    <name type="scientific">Teichococcus oryzae</name>
    <dbReference type="NCBI Taxonomy" id="1608942"/>
    <lineage>
        <taxon>Bacteria</taxon>
        <taxon>Pseudomonadati</taxon>
        <taxon>Pseudomonadota</taxon>
        <taxon>Alphaproteobacteria</taxon>
        <taxon>Acetobacterales</taxon>
        <taxon>Roseomonadaceae</taxon>
        <taxon>Roseomonas</taxon>
    </lineage>
</organism>
<accession>A0A5B2TDG9</accession>
<sequence length="168" mass="17596">MSLQYEGLVHRLGDEINTDVILPGRYLALRRPEELGRHCLEGLDPGFAGRVRPGDILAVGRNFGCGSSREHAVIALKAAGIAAIVAHSAARIFFRNAINLGLPVILCPEAAAALREGALARVSLPGSLTAPLVVQDGREWQGAPLGSEVEAILAAGGLVPRVRQTLAA</sequence>
<evidence type="ECO:0000256" key="3">
    <source>
        <dbReference type="ARBA" id="ARBA00004729"/>
    </source>
</evidence>
<evidence type="ECO:0000259" key="8">
    <source>
        <dbReference type="Pfam" id="PF00694"/>
    </source>
</evidence>
<dbReference type="PANTHER" id="PTHR43345">
    <property type="entry name" value="3-ISOPROPYLMALATE DEHYDRATASE SMALL SUBUNIT 2-RELATED-RELATED"/>
    <property type="match status" value="1"/>
</dbReference>
<dbReference type="InterPro" id="IPR050075">
    <property type="entry name" value="LeuD"/>
</dbReference>
<dbReference type="EC" id="4.2.1.33" evidence="7"/>
<gene>
    <name evidence="7" type="primary">leuD</name>
    <name evidence="9" type="ORF">F0Q34_14555</name>
</gene>
<proteinExistence type="inferred from homology"/>
<comment type="catalytic activity">
    <reaction evidence="1 7">
        <text>(2R,3S)-3-isopropylmalate = (2S)-2-isopropylmalate</text>
        <dbReference type="Rhea" id="RHEA:32287"/>
        <dbReference type="ChEBI" id="CHEBI:1178"/>
        <dbReference type="ChEBI" id="CHEBI:35121"/>
        <dbReference type="EC" id="4.2.1.33"/>
    </reaction>
</comment>
<name>A0A5B2TDG9_9PROT</name>
<dbReference type="AlphaFoldDB" id="A0A5B2TDG9"/>
<evidence type="ECO:0000256" key="5">
    <source>
        <dbReference type="ARBA" id="ARBA00011271"/>
    </source>
</evidence>
<protein>
    <recommendedName>
        <fullName evidence="7">3-isopropylmalate dehydratase small subunit</fullName>
        <ecNumber evidence="7">4.2.1.33</ecNumber>
    </recommendedName>
    <alternativeName>
        <fullName evidence="7">Alpha-IPM isomerase</fullName>
        <shortName evidence="7">IPMI</shortName>
    </alternativeName>
    <alternativeName>
        <fullName evidence="7">Isopropylmalate isomerase</fullName>
    </alternativeName>
</protein>
<keyword evidence="10" id="KW-1185">Reference proteome</keyword>
<dbReference type="Proteomes" id="UP000322110">
    <property type="component" value="Unassembled WGS sequence"/>
</dbReference>
<dbReference type="InterPro" id="IPR000573">
    <property type="entry name" value="AconitaseA/IPMdHydase_ssu_swvl"/>
</dbReference>
<dbReference type="PANTHER" id="PTHR43345:SF2">
    <property type="entry name" value="3-ISOPROPYLMALATE DEHYDRATASE SMALL SUBUNIT 1"/>
    <property type="match status" value="1"/>
</dbReference>
<comment type="similarity">
    <text evidence="4 7">Belongs to the LeuD family. LeuD type 2 subfamily.</text>
</comment>
<dbReference type="Pfam" id="PF00694">
    <property type="entry name" value="Aconitase_C"/>
    <property type="match status" value="1"/>
</dbReference>
<evidence type="ECO:0000313" key="9">
    <source>
        <dbReference type="EMBL" id="KAA2212541.1"/>
    </source>
</evidence>
<dbReference type="OrthoDB" id="9777465at2"/>
<dbReference type="GO" id="GO:0003861">
    <property type="term" value="F:3-isopropylmalate dehydratase activity"/>
    <property type="evidence" value="ECO:0007669"/>
    <property type="project" value="UniProtKB-UniRule"/>
</dbReference>
<comment type="pathway">
    <text evidence="3 7">Amino-acid biosynthesis; L-leucine biosynthesis; L-leucine from 3-methyl-2-oxobutanoate: step 2/4.</text>
</comment>
<evidence type="ECO:0000256" key="1">
    <source>
        <dbReference type="ARBA" id="ARBA00000491"/>
    </source>
</evidence>
<feature type="domain" description="Aconitase A/isopropylmalate dehydratase small subunit swivel" evidence="8">
    <location>
        <begin position="53"/>
        <end position="102"/>
    </location>
</feature>
<comment type="function">
    <text evidence="2 7">Catalyzes the isomerization between 2-isopropylmalate and 3-isopropylmalate, via the formation of 2-isopropylmaleate.</text>
</comment>
<keyword evidence="7" id="KW-0432">Leucine biosynthesis</keyword>
<dbReference type="UniPathway" id="UPA00048">
    <property type="reaction ID" value="UER00071"/>
</dbReference>
<dbReference type="InterPro" id="IPR011827">
    <property type="entry name" value="LeuD_type2/HacB/DmdB"/>
</dbReference>
<comment type="caution">
    <text evidence="9">The sequence shown here is derived from an EMBL/GenBank/DDBJ whole genome shotgun (WGS) entry which is preliminary data.</text>
</comment>
<keyword evidence="6 7" id="KW-0456">Lyase</keyword>
<evidence type="ECO:0000313" key="10">
    <source>
        <dbReference type="Proteomes" id="UP000322110"/>
    </source>
</evidence>
<keyword evidence="7" id="KW-0028">Amino-acid biosynthesis</keyword>
<evidence type="ECO:0000256" key="2">
    <source>
        <dbReference type="ARBA" id="ARBA00002695"/>
    </source>
</evidence>
<dbReference type="Gene3D" id="3.20.19.10">
    <property type="entry name" value="Aconitase, domain 4"/>
    <property type="match status" value="1"/>
</dbReference>
<dbReference type="InterPro" id="IPR033940">
    <property type="entry name" value="IPMI_Swivel"/>
</dbReference>
<keyword evidence="7" id="KW-0100">Branched-chain amino acid biosynthesis</keyword>
<dbReference type="GO" id="GO:0009098">
    <property type="term" value="P:L-leucine biosynthetic process"/>
    <property type="evidence" value="ECO:0007669"/>
    <property type="project" value="UniProtKB-UniRule"/>
</dbReference>
<dbReference type="RefSeq" id="WP_149812948.1">
    <property type="nucleotide sequence ID" value="NZ_VUKA01000007.1"/>
</dbReference>
<dbReference type="InterPro" id="IPR015928">
    <property type="entry name" value="Aconitase/3IPM_dehydase_swvl"/>
</dbReference>
<dbReference type="SUPFAM" id="SSF52016">
    <property type="entry name" value="LeuD/IlvD-like"/>
    <property type="match status" value="1"/>
</dbReference>
<comment type="subunit">
    <text evidence="5 7">Heterodimer of LeuC and LeuD.</text>
</comment>
<evidence type="ECO:0000256" key="4">
    <source>
        <dbReference type="ARBA" id="ARBA00009869"/>
    </source>
</evidence>
<dbReference type="NCBIfam" id="TIGR02087">
    <property type="entry name" value="LEUD_arch"/>
    <property type="match status" value="1"/>
</dbReference>
<reference evidence="9 10" key="1">
    <citation type="journal article" date="2015" name="Int. J. Syst. Evol. Microbiol.">
        <title>Roseomonas oryzae sp. nov., isolated from paddy rhizosphere soil.</title>
        <authorList>
            <person name="Ramaprasad E.V."/>
            <person name="Sasikala Ch."/>
            <person name="Ramana Ch.V."/>
        </authorList>
    </citation>
    <scope>NUCLEOTIDE SEQUENCE [LARGE SCALE GENOMIC DNA]</scope>
    <source>
        <strain evidence="9 10">KCTC 42542</strain>
    </source>
</reference>
<dbReference type="HAMAP" id="MF_01032">
    <property type="entry name" value="LeuD_type2"/>
    <property type="match status" value="1"/>
</dbReference>